<reference evidence="1 2" key="1">
    <citation type="journal article" date="2021" name="Hortic Res">
        <title>High-quality reference genome and annotation aids understanding of berry development for evergreen blueberry (Vaccinium darrowii).</title>
        <authorList>
            <person name="Yu J."/>
            <person name="Hulse-Kemp A.M."/>
            <person name="Babiker E."/>
            <person name="Staton M."/>
        </authorList>
    </citation>
    <scope>NUCLEOTIDE SEQUENCE [LARGE SCALE GENOMIC DNA]</scope>
    <source>
        <strain evidence="2">cv. NJ 8807/NJ 8810</strain>
        <tissue evidence="1">Young leaf</tissue>
    </source>
</reference>
<organism evidence="1 2">
    <name type="scientific">Vaccinium darrowii</name>
    <dbReference type="NCBI Taxonomy" id="229202"/>
    <lineage>
        <taxon>Eukaryota</taxon>
        <taxon>Viridiplantae</taxon>
        <taxon>Streptophyta</taxon>
        <taxon>Embryophyta</taxon>
        <taxon>Tracheophyta</taxon>
        <taxon>Spermatophyta</taxon>
        <taxon>Magnoliopsida</taxon>
        <taxon>eudicotyledons</taxon>
        <taxon>Gunneridae</taxon>
        <taxon>Pentapetalae</taxon>
        <taxon>asterids</taxon>
        <taxon>Ericales</taxon>
        <taxon>Ericaceae</taxon>
        <taxon>Vaccinioideae</taxon>
        <taxon>Vaccinieae</taxon>
        <taxon>Vaccinium</taxon>
    </lineage>
</organism>
<evidence type="ECO:0000313" key="2">
    <source>
        <dbReference type="Proteomes" id="UP000828048"/>
    </source>
</evidence>
<keyword evidence="2" id="KW-1185">Reference proteome</keyword>
<comment type="caution">
    <text evidence="1">The sequence shown here is derived from an EMBL/GenBank/DDBJ whole genome shotgun (WGS) entry which is preliminary data.</text>
</comment>
<proteinExistence type="predicted"/>
<sequence length="197" mass="22031">MVIMRTTPPQLVIQRRHRGRHALTFNIVFREESQQFGGGEPEEYPARVRDGRHPCTLGLLLGLIQVTYQNKKDSPFDTRPATIPIFLIALCIYGFATAALLKSKASKEVEVTEEQQPSNKGHYFRCFYRILDVIVRISALVTISCLVSVFVPDGLHWIVFVSCASILSAPVVAWDLMLHGIFQSANFVEGAAVPDMV</sequence>
<gene>
    <name evidence="1" type="ORF">Vadar_006952</name>
</gene>
<dbReference type="Proteomes" id="UP000828048">
    <property type="component" value="Chromosome 7"/>
</dbReference>
<name>A0ACB7Y5A2_9ERIC</name>
<protein>
    <submittedName>
        <fullName evidence="1">Uncharacterized protein</fullName>
    </submittedName>
</protein>
<accession>A0ACB7Y5A2</accession>
<evidence type="ECO:0000313" key="1">
    <source>
        <dbReference type="EMBL" id="KAH7848732.1"/>
    </source>
</evidence>
<dbReference type="EMBL" id="CM037157">
    <property type="protein sequence ID" value="KAH7848732.1"/>
    <property type="molecule type" value="Genomic_DNA"/>
</dbReference>